<keyword evidence="4" id="KW-1185">Reference proteome</keyword>
<dbReference type="EMBL" id="CP017707">
    <property type="protein sequence ID" value="AOZ50873.1"/>
    <property type="molecule type" value="Genomic_DNA"/>
</dbReference>
<evidence type="ECO:0000313" key="4">
    <source>
        <dbReference type="Proteomes" id="UP001455709"/>
    </source>
</evidence>
<dbReference type="GeneID" id="68842184"/>
<accession>A0A1D9LI03</accession>
<name>A0A1D9LI03_9NEIS</name>
<evidence type="ECO:0000313" key="2">
    <source>
        <dbReference type="EMBL" id="MEO2217411.1"/>
    </source>
</evidence>
<evidence type="ECO:0000313" key="3">
    <source>
        <dbReference type="Proteomes" id="UP000178776"/>
    </source>
</evidence>
<dbReference type="Proteomes" id="UP001455709">
    <property type="component" value="Unassembled WGS sequence"/>
</dbReference>
<gene>
    <name evidence="2" type="ORF">ABGV49_10125</name>
    <name evidence="1" type="ORF">BKX93_13305</name>
</gene>
<sequence length="97" mass="10344">MDNQTPHLNLPLPNPGNSLAEDVLRIRDAFTALDQKMASLDALLSSDDLNLDTVQELVAAFKRARSDIDAAAAQFVDRKNAVDAQLLTLTALAGAGL</sequence>
<evidence type="ECO:0000313" key="1">
    <source>
        <dbReference type="EMBL" id="AOZ50873.1"/>
    </source>
</evidence>
<dbReference type="EMBL" id="JBDOJC010000001">
    <property type="protein sequence ID" value="MEO2217411.1"/>
    <property type="molecule type" value="Genomic_DNA"/>
</dbReference>
<dbReference type="Proteomes" id="UP000178776">
    <property type="component" value="Chromosome"/>
</dbReference>
<organism evidence="1 3">
    <name type="scientific">Chromobacterium vaccinii</name>
    <dbReference type="NCBI Taxonomy" id="1108595"/>
    <lineage>
        <taxon>Bacteria</taxon>
        <taxon>Pseudomonadati</taxon>
        <taxon>Pseudomonadota</taxon>
        <taxon>Betaproteobacteria</taxon>
        <taxon>Neisseriales</taxon>
        <taxon>Chromobacteriaceae</taxon>
        <taxon>Chromobacterium</taxon>
    </lineage>
</organism>
<protein>
    <submittedName>
        <fullName evidence="1">Uncharacterized protein</fullName>
    </submittedName>
</protein>
<dbReference type="AlphaFoldDB" id="A0A1D9LI03"/>
<proteinExistence type="predicted"/>
<dbReference type="KEGG" id="cvc:BKX93_13305"/>
<reference evidence="2 4" key="2">
    <citation type="submission" date="2024-05" db="EMBL/GenBank/DDBJ databases">
        <authorList>
            <person name="De Oliveira J.P."/>
            <person name="Noriler S.A."/>
            <person name="De Oliveira A.G."/>
            <person name="Sipoli D.S."/>
        </authorList>
    </citation>
    <scope>NUCLEOTIDE SEQUENCE [LARGE SCALE GENOMIC DNA]</scope>
    <source>
        <strain evidence="2 4">LABIM189</strain>
    </source>
</reference>
<dbReference type="RefSeq" id="WP_021476606.1">
    <property type="nucleotide sequence ID" value="NZ_CP017707.1"/>
</dbReference>
<reference evidence="1 3" key="1">
    <citation type="submission" date="2016-10" db="EMBL/GenBank/DDBJ databases">
        <title>Chromobacterium muskegensis sp. nov., an insecticidal bacterium isolated from Sphagnum bogs.</title>
        <authorList>
            <person name="Sparks M.E."/>
            <person name="Blackburn M.B."/>
            <person name="Gundersen-Rindal D.E."/>
            <person name="Mitchell A."/>
            <person name="Farrar R."/>
            <person name="Kuhar D."/>
        </authorList>
    </citation>
    <scope>NUCLEOTIDE SEQUENCE [LARGE SCALE GENOMIC DNA]</scope>
    <source>
        <strain evidence="1 3">21-1</strain>
    </source>
</reference>
<dbReference type="STRING" id="1108595.BKX93_13305"/>